<sequence length="121" mass="13930">MKDEGKRYEGGFWNKGKIPGYHQNYQVSNFSNLNDEFCNNSGQNYPKECDDIRGCWVACLQSSLRSRLFDVANFAFQIKDFEMVADVVCLSAVPVIMQMSSFILSDLKFEMILKHLSFVSF</sequence>
<dbReference type="CTD" id="9938709"/>
<dbReference type="KEGG" id="loa:LOAG_01334"/>
<dbReference type="EMBL" id="JH712104">
    <property type="protein sequence ID" value="EFO27144.1"/>
    <property type="molecule type" value="Genomic_DNA"/>
</dbReference>
<dbReference type="GeneID" id="9938709"/>
<organism evidence="1">
    <name type="scientific">Loa loa</name>
    <name type="common">Eye worm</name>
    <name type="synonym">Filaria loa</name>
    <dbReference type="NCBI Taxonomy" id="7209"/>
    <lineage>
        <taxon>Eukaryota</taxon>
        <taxon>Metazoa</taxon>
        <taxon>Ecdysozoa</taxon>
        <taxon>Nematoda</taxon>
        <taxon>Chromadorea</taxon>
        <taxon>Rhabditida</taxon>
        <taxon>Spirurina</taxon>
        <taxon>Spiruromorpha</taxon>
        <taxon>Filarioidea</taxon>
        <taxon>Onchocercidae</taxon>
        <taxon>Loa</taxon>
    </lineage>
</organism>
<accession>A0A1S0U972</accession>
<name>A0A1S0U972_LOALO</name>
<proteinExistence type="predicted"/>
<evidence type="ECO:0000313" key="1">
    <source>
        <dbReference type="EMBL" id="EFO27144.1"/>
    </source>
</evidence>
<gene>
    <name evidence="1" type="ORF">LOAG_01334</name>
</gene>
<reference evidence="1" key="1">
    <citation type="submission" date="2012-04" db="EMBL/GenBank/DDBJ databases">
        <title>The Genome Sequence of Loa loa.</title>
        <authorList>
            <consortium name="The Broad Institute Genome Sequencing Platform"/>
            <consortium name="Broad Institute Genome Sequencing Center for Infectious Disease"/>
            <person name="Nutman T.B."/>
            <person name="Fink D.L."/>
            <person name="Russ C."/>
            <person name="Young S."/>
            <person name="Zeng Q."/>
            <person name="Gargeya S."/>
            <person name="Alvarado L."/>
            <person name="Berlin A."/>
            <person name="Chapman S.B."/>
            <person name="Chen Z."/>
            <person name="Freedman E."/>
            <person name="Gellesch M."/>
            <person name="Goldberg J."/>
            <person name="Griggs A."/>
            <person name="Gujja S."/>
            <person name="Heilman E.R."/>
            <person name="Heiman D."/>
            <person name="Howarth C."/>
            <person name="Mehta T."/>
            <person name="Neiman D."/>
            <person name="Pearson M."/>
            <person name="Roberts A."/>
            <person name="Saif S."/>
            <person name="Shea T."/>
            <person name="Shenoy N."/>
            <person name="Sisk P."/>
            <person name="Stolte C."/>
            <person name="Sykes S."/>
            <person name="White J."/>
            <person name="Yandava C."/>
            <person name="Haas B."/>
            <person name="Henn M.R."/>
            <person name="Nusbaum C."/>
            <person name="Birren B."/>
        </authorList>
    </citation>
    <scope>NUCLEOTIDE SEQUENCE [LARGE SCALE GENOMIC DNA]</scope>
</reference>
<dbReference type="AlphaFoldDB" id="A0A1S0U972"/>
<dbReference type="RefSeq" id="XP_003136921.1">
    <property type="nucleotide sequence ID" value="XM_003136873.1"/>
</dbReference>
<dbReference type="InParanoid" id="A0A1S0U972"/>
<protein>
    <submittedName>
        <fullName evidence="1">Uncharacterized protein</fullName>
    </submittedName>
</protein>